<evidence type="ECO:0000256" key="1">
    <source>
        <dbReference type="SAM" id="SignalP"/>
    </source>
</evidence>
<dbReference type="NCBIfam" id="NF045728">
    <property type="entry name" value="glycosyl_F510_1955"/>
    <property type="match status" value="1"/>
</dbReference>
<evidence type="ECO:0008006" key="4">
    <source>
        <dbReference type="Google" id="ProtNLM"/>
    </source>
</evidence>
<dbReference type="InterPro" id="IPR054817">
    <property type="entry name" value="Glycosyl_F510_1955-like"/>
</dbReference>
<dbReference type="SUPFAM" id="SSF110296">
    <property type="entry name" value="Oligoxyloglucan reducing end-specific cellobiohydrolase"/>
    <property type="match status" value="1"/>
</dbReference>
<dbReference type="InterPro" id="IPR015943">
    <property type="entry name" value="WD40/YVTN_repeat-like_dom_sf"/>
</dbReference>
<dbReference type="AlphaFoldDB" id="A0A7X8YFE4"/>
<dbReference type="Gene3D" id="2.130.10.10">
    <property type="entry name" value="YVTN repeat-like/Quinoprotein amine dehydrogenase"/>
    <property type="match status" value="1"/>
</dbReference>
<dbReference type="PROSITE" id="PS51257">
    <property type="entry name" value="PROKAR_LIPOPROTEIN"/>
    <property type="match status" value="1"/>
</dbReference>
<protein>
    <recommendedName>
        <fullName evidence="4">Exo-alpha-sialidase</fullName>
    </recommendedName>
</protein>
<sequence length="292" mass="29404">MTALTRRLLLTGGIGLLGAGVVTACSEAGPSAGSGAGAGPQNGADSEAGAAMGHVHGIARDTADGVVLLATHYGLFRVEDGELVTVGPTVDLMGFTLAPEGRYLASGHPGAGSDLPEPVGLIESTDQGESWTVLSRGGESDFHALTAGAERILGFDGELRMSTDGKNWETLAIPAPPAALATAPGTGAIVAATEAGLLLSTDGSSWETLETPGLISRVAWADETTIVGSGTDGRLFTSRDAGQSWTANEEPVGEVVALGASLTEDRSVEALLVVDSTVLRTVDGGNTVEQLA</sequence>
<feature type="signal peptide" evidence="1">
    <location>
        <begin position="1"/>
        <end position="24"/>
    </location>
</feature>
<keyword evidence="3" id="KW-1185">Reference proteome</keyword>
<dbReference type="InterPro" id="IPR006311">
    <property type="entry name" value="TAT_signal"/>
</dbReference>
<evidence type="ECO:0000313" key="2">
    <source>
        <dbReference type="EMBL" id="NLS11227.1"/>
    </source>
</evidence>
<accession>A0A7X8YFE4</accession>
<dbReference type="PROSITE" id="PS51318">
    <property type="entry name" value="TAT"/>
    <property type="match status" value="1"/>
</dbReference>
<dbReference type="Proteomes" id="UP000523139">
    <property type="component" value="Unassembled WGS sequence"/>
</dbReference>
<name>A0A7X8YFE4_9MICC</name>
<dbReference type="EMBL" id="JABAHY010000032">
    <property type="protein sequence ID" value="NLS11227.1"/>
    <property type="molecule type" value="Genomic_DNA"/>
</dbReference>
<comment type="caution">
    <text evidence="2">The sequence shown here is derived from an EMBL/GenBank/DDBJ whole genome shotgun (WGS) entry which is preliminary data.</text>
</comment>
<evidence type="ECO:0000313" key="3">
    <source>
        <dbReference type="Proteomes" id="UP000523139"/>
    </source>
</evidence>
<proteinExistence type="predicted"/>
<keyword evidence="1" id="KW-0732">Signal</keyword>
<reference evidence="2 3" key="1">
    <citation type="submission" date="2020-04" db="EMBL/GenBank/DDBJ databases">
        <title>Nesterenkonia sp. nov., isolated from marine sediment.</title>
        <authorList>
            <person name="Zhang G."/>
        </authorList>
    </citation>
    <scope>NUCLEOTIDE SEQUENCE [LARGE SCALE GENOMIC DNA]</scope>
    <source>
        <strain evidence="2 3">MY13</strain>
    </source>
</reference>
<gene>
    <name evidence="2" type="ORF">HGQ17_14720</name>
</gene>
<feature type="chain" id="PRO_5031523737" description="Exo-alpha-sialidase" evidence="1">
    <location>
        <begin position="25"/>
        <end position="292"/>
    </location>
</feature>
<organism evidence="2 3">
    <name type="scientific">Nesterenkonia sedimenti</name>
    <dbReference type="NCBI Taxonomy" id="1463632"/>
    <lineage>
        <taxon>Bacteria</taxon>
        <taxon>Bacillati</taxon>
        <taxon>Actinomycetota</taxon>
        <taxon>Actinomycetes</taxon>
        <taxon>Micrococcales</taxon>
        <taxon>Micrococcaceae</taxon>
        <taxon>Nesterenkonia</taxon>
    </lineage>
</organism>